<keyword evidence="1" id="KW-0812">Transmembrane</keyword>
<dbReference type="RefSeq" id="WP_367955669.1">
    <property type="nucleotide sequence ID" value="NZ_JBDPGJ010000004.1"/>
</dbReference>
<comment type="caution">
    <text evidence="2">The sequence shown here is derived from an EMBL/GenBank/DDBJ whole genome shotgun (WGS) entry which is preliminary data.</text>
</comment>
<reference evidence="2 3" key="1">
    <citation type="submission" date="2024-05" db="EMBL/GenBank/DDBJ databases">
        <authorList>
            <person name="Jiang F."/>
        </authorList>
    </citation>
    <scope>NUCLEOTIDE SEQUENCE [LARGE SCALE GENOMIC DNA]</scope>
    <source>
        <strain evidence="2 3">LZ166</strain>
    </source>
</reference>
<protein>
    <submittedName>
        <fullName evidence="2">Uncharacterized protein</fullName>
    </submittedName>
</protein>
<feature type="transmembrane region" description="Helical" evidence="1">
    <location>
        <begin position="36"/>
        <end position="54"/>
    </location>
</feature>
<accession>A0ABV3SM02</accession>
<dbReference type="EMBL" id="JBDPGJ010000004">
    <property type="protein sequence ID" value="MEX0407802.1"/>
    <property type="molecule type" value="Genomic_DNA"/>
</dbReference>
<evidence type="ECO:0000313" key="3">
    <source>
        <dbReference type="Proteomes" id="UP001556692"/>
    </source>
</evidence>
<feature type="transmembrane region" description="Helical" evidence="1">
    <location>
        <begin position="66"/>
        <end position="91"/>
    </location>
</feature>
<keyword evidence="3" id="KW-1185">Reference proteome</keyword>
<feature type="transmembrane region" description="Helical" evidence="1">
    <location>
        <begin position="97"/>
        <end position="120"/>
    </location>
</feature>
<sequence>MSTLTGSSTAHVLVAFAAMGGWAVFANRMHAMPAPLLAGLVQGVVSGTITYFLKRTVEALSARFDGIGRLVLPPAIAFATSLVVLVTLHGLTGTPEILRTIALPLSISTGYAALYSHALWRRERT</sequence>
<evidence type="ECO:0000256" key="1">
    <source>
        <dbReference type="SAM" id="Phobius"/>
    </source>
</evidence>
<evidence type="ECO:0000313" key="2">
    <source>
        <dbReference type="EMBL" id="MEX0407802.1"/>
    </source>
</evidence>
<organism evidence="2 3">
    <name type="scientific">Aquibium pacificus</name>
    <dbReference type="NCBI Taxonomy" id="3153579"/>
    <lineage>
        <taxon>Bacteria</taxon>
        <taxon>Pseudomonadati</taxon>
        <taxon>Pseudomonadota</taxon>
        <taxon>Alphaproteobacteria</taxon>
        <taxon>Hyphomicrobiales</taxon>
        <taxon>Phyllobacteriaceae</taxon>
        <taxon>Aquibium</taxon>
    </lineage>
</organism>
<keyword evidence="1" id="KW-1133">Transmembrane helix</keyword>
<keyword evidence="1" id="KW-0472">Membrane</keyword>
<name>A0ABV3SM02_9HYPH</name>
<dbReference type="Proteomes" id="UP001556692">
    <property type="component" value="Unassembled WGS sequence"/>
</dbReference>
<proteinExistence type="predicted"/>
<gene>
    <name evidence="2" type="ORF">ABGN05_19250</name>
</gene>